<dbReference type="CDD" id="cd02023">
    <property type="entry name" value="UMPK"/>
    <property type="match status" value="1"/>
</dbReference>
<keyword evidence="4" id="KW-0547">Nucleotide-binding</keyword>
<sequence length="241" mass="27904">MDTFQYVEQLKKNMENNRSKVAFIGVAGGSASGKTSITAIIKQYFSDTKSVSVVTIDDFYRDKSEELIARFNGRINWDDPYMINDQQLLACLHSLAERKPYTMNKFDYKVSMHSSEIITIVPADIIIVEGIFAFYWQHIRELQKLRIFVDCSGESRLMRRIIRDVKERGRTVESVIEQYARFVKPSFDKFIQPQIKQAHLVLPWENMDQNTNLAAVELLINYISVLASQSSSRPATPREYQ</sequence>
<accession>A0AA86UBS9</accession>
<dbReference type="EMBL" id="CATOUU010001035">
    <property type="protein sequence ID" value="CAI9968417.1"/>
    <property type="molecule type" value="Genomic_DNA"/>
</dbReference>
<evidence type="ECO:0000256" key="3">
    <source>
        <dbReference type="ARBA" id="ARBA00022679"/>
    </source>
</evidence>
<evidence type="ECO:0000313" key="11">
    <source>
        <dbReference type="EMBL" id="CAL6042126.1"/>
    </source>
</evidence>
<evidence type="ECO:0000313" key="8">
    <source>
        <dbReference type="EMBL" id="CAI9935998.1"/>
    </source>
</evidence>
<proteinExistence type="predicted"/>
<gene>
    <name evidence="8" type="ORF">HINF_LOCUS23643</name>
    <name evidence="10" type="ORF">HINF_LOCUS36210</name>
    <name evidence="11" type="ORF">HINF_LOCUS39446</name>
    <name evidence="9" type="ORF">HINF_LOCUS56062</name>
</gene>
<reference evidence="10 12" key="2">
    <citation type="submission" date="2024-07" db="EMBL/GenBank/DDBJ databases">
        <authorList>
            <person name="Akdeniz Z."/>
        </authorList>
    </citation>
    <scope>NUCLEOTIDE SEQUENCE [LARGE SCALE GENOMIC DNA]</scope>
</reference>
<keyword evidence="3" id="KW-0808">Transferase</keyword>
<dbReference type="NCBIfam" id="NF004018">
    <property type="entry name" value="PRK05480.1"/>
    <property type="match status" value="1"/>
</dbReference>
<keyword evidence="6" id="KW-0472">Membrane</keyword>
<dbReference type="InterPro" id="IPR000764">
    <property type="entry name" value="Uridine_kinase-like"/>
</dbReference>
<dbReference type="PANTHER" id="PTHR10285">
    <property type="entry name" value="URIDINE KINASE"/>
    <property type="match status" value="1"/>
</dbReference>
<dbReference type="InterPro" id="IPR027417">
    <property type="entry name" value="P-loop_NTPase"/>
</dbReference>
<comment type="pathway">
    <text evidence="1">Pyrimidine metabolism; UMP biosynthesis via salvage pathway; UMP from uridine: step 1/1.</text>
</comment>
<evidence type="ECO:0000256" key="2">
    <source>
        <dbReference type="ARBA" id="ARBA00012137"/>
    </source>
</evidence>
<evidence type="ECO:0000259" key="7">
    <source>
        <dbReference type="Pfam" id="PF00485"/>
    </source>
</evidence>
<name>A0AA86UBS9_9EUKA</name>
<dbReference type="SUPFAM" id="SSF52540">
    <property type="entry name" value="P-loop containing nucleoside triphosphate hydrolases"/>
    <property type="match status" value="1"/>
</dbReference>
<comment type="caution">
    <text evidence="8">The sequence shown here is derived from an EMBL/GenBank/DDBJ whole genome shotgun (WGS) entry which is preliminary data.</text>
</comment>
<dbReference type="InterPro" id="IPR006083">
    <property type="entry name" value="PRK/URK"/>
</dbReference>
<protein>
    <recommendedName>
        <fullName evidence="2">uridine/cytidine kinase</fullName>
        <ecNumber evidence="2">2.7.1.48</ecNumber>
    </recommendedName>
</protein>
<dbReference type="EMBL" id="CAXDID020000152">
    <property type="protein sequence ID" value="CAL6042126.1"/>
    <property type="molecule type" value="Genomic_DNA"/>
</dbReference>
<evidence type="ECO:0000256" key="4">
    <source>
        <dbReference type="ARBA" id="ARBA00022741"/>
    </source>
</evidence>
<dbReference type="Proteomes" id="UP001642409">
    <property type="component" value="Unassembled WGS sequence"/>
</dbReference>
<dbReference type="EC" id="2.7.1.48" evidence="2"/>
<reference evidence="8" key="1">
    <citation type="submission" date="2023-06" db="EMBL/GenBank/DDBJ databases">
        <authorList>
            <person name="Kurt Z."/>
        </authorList>
    </citation>
    <scope>NUCLEOTIDE SEQUENCE</scope>
</reference>
<evidence type="ECO:0000313" key="9">
    <source>
        <dbReference type="EMBL" id="CAI9968417.1"/>
    </source>
</evidence>
<dbReference type="GO" id="GO:0004849">
    <property type="term" value="F:uridine kinase activity"/>
    <property type="evidence" value="ECO:0007669"/>
    <property type="project" value="UniProtKB-EC"/>
</dbReference>
<evidence type="ECO:0000256" key="6">
    <source>
        <dbReference type="SAM" id="Phobius"/>
    </source>
</evidence>
<dbReference type="Gene3D" id="3.40.50.300">
    <property type="entry name" value="P-loop containing nucleotide triphosphate hydrolases"/>
    <property type="match status" value="1"/>
</dbReference>
<evidence type="ECO:0000313" key="10">
    <source>
        <dbReference type="EMBL" id="CAL6036014.1"/>
    </source>
</evidence>
<dbReference type="PRINTS" id="PR00988">
    <property type="entry name" value="URIDINKINASE"/>
</dbReference>
<feature type="domain" description="Phosphoribulokinase/uridine kinase" evidence="7">
    <location>
        <begin position="23"/>
        <end position="203"/>
    </location>
</feature>
<evidence type="ECO:0000256" key="5">
    <source>
        <dbReference type="ARBA" id="ARBA00022777"/>
    </source>
</evidence>
<keyword evidence="6" id="KW-0812">Transmembrane</keyword>
<organism evidence="8">
    <name type="scientific">Hexamita inflata</name>
    <dbReference type="NCBI Taxonomy" id="28002"/>
    <lineage>
        <taxon>Eukaryota</taxon>
        <taxon>Metamonada</taxon>
        <taxon>Diplomonadida</taxon>
        <taxon>Hexamitidae</taxon>
        <taxon>Hexamitinae</taxon>
        <taxon>Hexamita</taxon>
    </lineage>
</organism>
<keyword evidence="12" id="KW-1185">Reference proteome</keyword>
<dbReference type="Pfam" id="PF00485">
    <property type="entry name" value="PRK"/>
    <property type="match status" value="1"/>
</dbReference>
<dbReference type="AlphaFoldDB" id="A0AA86UBS9"/>
<evidence type="ECO:0000256" key="1">
    <source>
        <dbReference type="ARBA" id="ARBA00004690"/>
    </source>
</evidence>
<evidence type="ECO:0000313" key="12">
    <source>
        <dbReference type="Proteomes" id="UP001642409"/>
    </source>
</evidence>
<keyword evidence="6" id="KW-1133">Transmembrane helix</keyword>
<feature type="transmembrane region" description="Helical" evidence="6">
    <location>
        <begin position="117"/>
        <end position="136"/>
    </location>
</feature>
<dbReference type="EMBL" id="CAXDID020000132">
    <property type="protein sequence ID" value="CAL6036014.1"/>
    <property type="molecule type" value="Genomic_DNA"/>
</dbReference>
<dbReference type="GO" id="GO:0005524">
    <property type="term" value="F:ATP binding"/>
    <property type="evidence" value="ECO:0007669"/>
    <property type="project" value="InterPro"/>
</dbReference>
<keyword evidence="5 8" id="KW-0418">Kinase</keyword>
<dbReference type="EMBL" id="CATOUU010000627">
    <property type="protein sequence ID" value="CAI9935998.1"/>
    <property type="molecule type" value="Genomic_DNA"/>
</dbReference>
<feature type="transmembrane region" description="Helical" evidence="6">
    <location>
        <begin position="21"/>
        <end position="41"/>
    </location>
</feature>